<proteinExistence type="predicted"/>
<evidence type="ECO:0000313" key="6">
    <source>
        <dbReference type="Proteomes" id="UP000288197"/>
    </source>
</evidence>
<dbReference type="Gene3D" id="3.40.50.300">
    <property type="entry name" value="P-loop containing nucleotide triphosphate hydrolases"/>
    <property type="match status" value="2"/>
</dbReference>
<dbReference type="Proteomes" id="UP000288197">
    <property type="component" value="Unassembled WGS sequence"/>
</dbReference>
<name>A0A429ZZ30_9ENTE</name>
<dbReference type="PANTHER" id="PTHR42855:SF2">
    <property type="entry name" value="DRUG RESISTANCE ABC TRANSPORTER,ATP-BINDING PROTEIN"/>
    <property type="match status" value="1"/>
</dbReference>
<evidence type="ECO:0000256" key="2">
    <source>
        <dbReference type="ARBA" id="ARBA00022840"/>
    </source>
</evidence>
<dbReference type="PROSITE" id="PS00211">
    <property type="entry name" value="ABC_TRANSPORTER_1"/>
    <property type="match status" value="2"/>
</dbReference>
<evidence type="ECO:0000256" key="3">
    <source>
        <dbReference type="SAM" id="Coils"/>
    </source>
</evidence>
<dbReference type="PANTHER" id="PTHR42855">
    <property type="entry name" value="ABC TRANSPORTER ATP-BINDING SUBUNIT"/>
    <property type="match status" value="1"/>
</dbReference>
<dbReference type="InterPro" id="IPR003439">
    <property type="entry name" value="ABC_transporter-like_ATP-bd"/>
</dbReference>
<dbReference type="FunFam" id="3.40.50.300:FF:000011">
    <property type="entry name" value="Putative ABC transporter ATP-binding component"/>
    <property type="match status" value="1"/>
</dbReference>
<dbReference type="InterPro" id="IPR032781">
    <property type="entry name" value="ABC_tran_Xtn"/>
</dbReference>
<protein>
    <recommendedName>
        <fullName evidence="4">ABC transporter domain-containing protein</fullName>
    </recommendedName>
</protein>
<keyword evidence="3" id="KW-0175">Coiled coil</keyword>
<dbReference type="SMART" id="SM00382">
    <property type="entry name" value="AAA"/>
    <property type="match status" value="2"/>
</dbReference>
<organism evidence="5 6">
    <name type="scientific">Vagococcus fluvialis</name>
    <dbReference type="NCBI Taxonomy" id="2738"/>
    <lineage>
        <taxon>Bacteria</taxon>
        <taxon>Bacillati</taxon>
        <taxon>Bacillota</taxon>
        <taxon>Bacilli</taxon>
        <taxon>Lactobacillales</taxon>
        <taxon>Enterococcaceae</taxon>
        <taxon>Vagococcus</taxon>
    </lineage>
</organism>
<dbReference type="InterPro" id="IPR027417">
    <property type="entry name" value="P-loop_NTPase"/>
</dbReference>
<dbReference type="AlphaFoldDB" id="A0A429ZZ30"/>
<feature type="domain" description="ABC transporter" evidence="4">
    <location>
        <begin position="7"/>
        <end position="261"/>
    </location>
</feature>
<evidence type="ECO:0000259" key="4">
    <source>
        <dbReference type="PROSITE" id="PS50893"/>
    </source>
</evidence>
<dbReference type="Pfam" id="PF12848">
    <property type="entry name" value="ABC_tran_Xtn"/>
    <property type="match status" value="1"/>
</dbReference>
<gene>
    <name evidence="5" type="ORF">CBF32_12140</name>
</gene>
<dbReference type="SUPFAM" id="SSF52540">
    <property type="entry name" value="P-loop containing nucleoside triphosphate hydrolases"/>
    <property type="match status" value="2"/>
</dbReference>
<dbReference type="GO" id="GO:0016887">
    <property type="term" value="F:ATP hydrolysis activity"/>
    <property type="evidence" value="ECO:0007669"/>
    <property type="project" value="InterPro"/>
</dbReference>
<dbReference type="EMBL" id="NGJX01000016">
    <property type="protein sequence ID" value="RST99212.1"/>
    <property type="molecule type" value="Genomic_DNA"/>
</dbReference>
<feature type="domain" description="ABC transporter" evidence="4">
    <location>
        <begin position="335"/>
        <end position="529"/>
    </location>
</feature>
<reference evidence="5 6" key="1">
    <citation type="submission" date="2017-05" db="EMBL/GenBank/DDBJ databases">
        <title>Vagococcus spp. assemblies.</title>
        <authorList>
            <person name="Gulvik C.A."/>
        </authorList>
    </citation>
    <scope>NUCLEOTIDE SEQUENCE [LARGE SCALE GENOMIC DNA]</scope>
    <source>
        <strain evidence="5 6">NCFB 2497</strain>
    </source>
</reference>
<accession>A0A429ZZ30</accession>
<dbReference type="RefSeq" id="WP_114290395.1">
    <property type="nucleotide sequence ID" value="NZ_JBMAKV010000017.1"/>
</dbReference>
<dbReference type="InterPro" id="IPR051309">
    <property type="entry name" value="ABCF_ATPase"/>
</dbReference>
<dbReference type="InterPro" id="IPR017871">
    <property type="entry name" value="ABC_transporter-like_CS"/>
</dbReference>
<dbReference type="NCBIfam" id="NF000355">
    <property type="entry name" value="ribo_prot_ABC_F"/>
    <property type="match status" value="1"/>
</dbReference>
<dbReference type="PROSITE" id="PS50893">
    <property type="entry name" value="ABC_TRANSPORTER_2"/>
    <property type="match status" value="2"/>
</dbReference>
<evidence type="ECO:0000313" key="5">
    <source>
        <dbReference type="EMBL" id="RST99212.1"/>
    </source>
</evidence>
<dbReference type="CDD" id="cd03221">
    <property type="entry name" value="ABCF_EF-3"/>
    <property type="match status" value="2"/>
</dbReference>
<feature type="coiled-coil region" evidence="3">
    <location>
        <begin position="250"/>
        <end position="310"/>
    </location>
</feature>
<evidence type="ECO:0000256" key="1">
    <source>
        <dbReference type="ARBA" id="ARBA00022741"/>
    </source>
</evidence>
<dbReference type="Pfam" id="PF00005">
    <property type="entry name" value="ABC_tran"/>
    <property type="match status" value="2"/>
</dbReference>
<dbReference type="OrthoDB" id="9760950at2"/>
<sequence length="529" mass="60891">MRKKIMLQLNQIKKTMYGNLLFKEVTLQINDGEKIALVGSNGSGKSTLLKIMTGIEDVDEGRISISKNQEVSYLEQHSLVETTESVYDYIYNGQKEIKALANSLKELEEKLSDPETADFDKIMTRYGNLQEVFMEKNGYVVEESIKSISTGLSISYLLDQPIASLSGGQQTLAKLARCLLENKEILLLDEPTNHLDTNGLNWLENYLKHSKQTVVIVSHDRYFLDQVAQKIVYINQQKISSYHGNYSAFKIKRDQELIELEKNYNEQQKEIKQTEDAIRRFRHWGAISDNEKHFKKAKRLEANLEKLDKIEFPNKNVKKMNQGFQEKSRSGKEVIMIDKLSKSFDEIIIFEELSFPVYRKEHVAIIGGNGVGKSTLIKMILGKEKLDSGEIKVGDSVSIGYLSQVINYEVKKQTILSYFKEKVFLPDEEARRILSYFKFFKEDVFKQIGNLSGGEKVRLELASMMNQEINCLILDEPTNHLDIETREWLEEQLEAFSGTILMVSHDRYFVDKLATKRVVLENKTGKIQV</sequence>
<dbReference type="InterPro" id="IPR003593">
    <property type="entry name" value="AAA+_ATPase"/>
</dbReference>
<keyword evidence="1" id="KW-0547">Nucleotide-binding</keyword>
<keyword evidence="6" id="KW-1185">Reference proteome</keyword>
<dbReference type="GO" id="GO:0005524">
    <property type="term" value="F:ATP binding"/>
    <property type="evidence" value="ECO:0007669"/>
    <property type="project" value="UniProtKB-KW"/>
</dbReference>
<keyword evidence="2" id="KW-0067">ATP-binding</keyword>
<comment type="caution">
    <text evidence="5">The sequence shown here is derived from an EMBL/GenBank/DDBJ whole genome shotgun (WGS) entry which is preliminary data.</text>
</comment>